<sequence>MFKLVGKYIKDHKWLYVLVGLVLIIYDASLVVPTQIIQRLIDLMTTGSLTKSNLWLNIGILVGATVVSYVTAFFWSLKIFQQASRFKFDLQQNAFKKLVSMRTPFYEKFRSGDMMTRFSSDVEMLQDLVGYGLMTVLYAGGMLLFIIPVMFAMSWQITLAALLPVIVLSSVIYFISRKTDSLFDDNREAVANLSNEVVEAIEGVRVMRAYSRKDLQAARFRQKTQDLVDRENRLVRVTALYNPIYTLMFGATTLITLLLGTQFVADGSMTVGQVLAMQLYTVSLTEPISMLSELVLVYQTGRTSFEKLQGLIETSDDMEVDGELEAQAFEVAHFKDYSFTYPQATHASLNSVSFSLKKGHTLGIVGKTGSGKTTLVRQFLRQYPAGSSGFRLNGRAITEYARKSVESLIGYVPQEHILFSRSVGENIAMGKTNAGEMTIHQAIETAAFTEDLERMSNGLATTIGERGVSISGGQKQRISLARAFIKDPELLILDDSLSAVDARTEKKIIQNIQRERAGKTNIIVTHRLSAIQHADWVLVLDDGRIVEEGTPDDLIQLGGWYFEQYQRQQAQGTE</sequence>
<keyword evidence="6 7" id="KW-0472">Membrane</keyword>
<dbReference type="EMBL" id="JBHSOJ010000016">
    <property type="protein sequence ID" value="MFC5631017.1"/>
    <property type="molecule type" value="Genomic_DNA"/>
</dbReference>
<dbReference type="InterPro" id="IPR011527">
    <property type="entry name" value="ABC1_TM_dom"/>
</dbReference>
<keyword evidence="11" id="KW-1185">Reference proteome</keyword>
<dbReference type="RefSeq" id="WP_156805397.1">
    <property type="nucleotide sequence ID" value="NZ_JBHSOJ010000016.1"/>
</dbReference>
<evidence type="ECO:0000256" key="3">
    <source>
        <dbReference type="ARBA" id="ARBA00022741"/>
    </source>
</evidence>
<dbReference type="InterPro" id="IPR039421">
    <property type="entry name" value="Type_1_exporter"/>
</dbReference>
<dbReference type="Proteomes" id="UP001596110">
    <property type="component" value="Unassembled WGS sequence"/>
</dbReference>
<dbReference type="PROSITE" id="PS50929">
    <property type="entry name" value="ABC_TM1F"/>
    <property type="match status" value="1"/>
</dbReference>
<dbReference type="InterPro" id="IPR027417">
    <property type="entry name" value="P-loop_NTPase"/>
</dbReference>
<dbReference type="InterPro" id="IPR003439">
    <property type="entry name" value="ABC_transporter-like_ATP-bd"/>
</dbReference>
<accession>A0ABW0UBS7</accession>
<feature type="domain" description="ABC transporter" evidence="8">
    <location>
        <begin position="332"/>
        <end position="567"/>
    </location>
</feature>
<dbReference type="SMART" id="SM00382">
    <property type="entry name" value="AAA"/>
    <property type="match status" value="1"/>
</dbReference>
<dbReference type="Gene3D" id="3.40.50.300">
    <property type="entry name" value="P-loop containing nucleotide triphosphate hydrolases"/>
    <property type="match status" value="1"/>
</dbReference>
<feature type="transmembrane region" description="Helical" evidence="7">
    <location>
        <begin position="14"/>
        <end position="34"/>
    </location>
</feature>
<dbReference type="Pfam" id="PF00664">
    <property type="entry name" value="ABC_membrane"/>
    <property type="match status" value="1"/>
</dbReference>
<feature type="transmembrane region" description="Helical" evidence="7">
    <location>
        <begin position="128"/>
        <end position="151"/>
    </location>
</feature>
<evidence type="ECO:0000256" key="7">
    <source>
        <dbReference type="SAM" id="Phobius"/>
    </source>
</evidence>
<evidence type="ECO:0000259" key="9">
    <source>
        <dbReference type="PROSITE" id="PS50929"/>
    </source>
</evidence>
<comment type="caution">
    <text evidence="10">The sequence shown here is derived from an EMBL/GenBank/DDBJ whole genome shotgun (WGS) entry which is preliminary data.</text>
</comment>
<dbReference type="CDD" id="cd18541">
    <property type="entry name" value="ABC_6TM_TmrB_like"/>
    <property type="match status" value="1"/>
</dbReference>
<dbReference type="SUPFAM" id="SSF52540">
    <property type="entry name" value="P-loop containing nucleoside triphosphate hydrolases"/>
    <property type="match status" value="1"/>
</dbReference>
<keyword evidence="5 7" id="KW-1133">Transmembrane helix</keyword>
<evidence type="ECO:0000256" key="4">
    <source>
        <dbReference type="ARBA" id="ARBA00022840"/>
    </source>
</evidence>
<dbReference type="Gene3D" id="1.20.1560.10">
    <property type="entry name" value="ABC transporter type 1, transmembrane domain"/>
    <property type="match status" value="1"/>
</dbReference>
<organism evidence="10 11">
    <name type="scientific">Streptococcus caledonicus</name>
    <dbReference type="NCBI Taxonomy" id="2614158"/>
    <lineage>
        <taxon>Bacteria</taxon>
        <taxon>Bacillati</taxon>
        <taxon>Bacillota</taxon>
        <taxon>Bacilli</taxon>
        <taxon>Lactobacillales</taxon>
        <taxon>Streptococcaceae</taxon>
        <taxon>Streptococcus</taxon>
    </lineage>
</organism>
<evidence type="ECO:0000256" key="2">
    <source>
        <dbReference type="ARBA" id="ARBA00022692"/>
    </source>
</evidence>
<dbReference type="SUPFAM" id="SSF90123">
    <property type="entry name" value="ABC transporter transmembrane region"/>
    <property type="match status" value="1"/>
</dbReference>
<proteinExistence type="predicted"/>
<name>A0ABW0UBS7_9STRE</name>
<keyword evidence="3" id="KW-0547">Nucleotide-binding</keyword>
<dbReference type="PANTHER" id="PTHR43394:SF1">
    <property type="entry name" value="ATP-BINDING CASSETTE SUB-FAMILY B MEMBER 10, MITOCHONDRIAL"/>
    <property type="match status" value="1"/>
</dbReference>
<feature type="transmembrane region" description="Helical" evidence="7">
    <location>
        <begin position="240"/>
        <end position="265"/>
    </location>
</feature>
<evidence type="ECO:0000313" key="11">
    <source>
        <dbReference type="Proteomes" id="UP001596110"/>
    </source>
</evidence>
<feature type="transmembrane region" description="Helical" evidence="7">
    <location>
        <begin position="157"/>
        <end position="175"/>
    </location>
</feature>
<keyword evidence="4 10" id="KW-0067">ATP-binding</keyword>
<evidence type="ECO:0000313" key="10">
    <source>
        <dbReference type="EMBL" id="MFC5631017.1"/>
    </source>
</evidence>
<dbReference type="PROSITE" id="PS00211">
    <property type="entry name" value="ABC_TRANSPORTER_1"/>
    <property type="match status" value="1"/>
</dbReference>
<evidence type="ECO:0000256" key="5">
    <source>
        <dbReference type="ARBA" id="ARBA00022989"/>
    </source>
</evidence>
<feature type="domain" description="ABC transmembrane type-1" evidence="9">
    <location>
        <begin position="17"/>
        <end position="300"/>
    </location>
</feature>
<reference evidence="11" key="1">
    <citation type="journal article" date="2019" name="Int. J. Syst. Evol. Microbiol.">
        <title>The Global Catalogue of Microorganisms (GCM) 10K type strain sequencing project: providing services to taxonomists for standard genome sequencing and annotation.</title>
        <authorList>
            <consortium name="The Broad Institute Genomics Platform"/>
            <consortium name="The Broad Institute Genome Sequencing Center for Infectious Disease"/>
            <person name="Wu L."/>
            <person name="Ma J."/>
        </authorList>
    </citation>
    <scope>NUCLEOTIDE SEQUENCE [LARGE SCALE GENOMIC DNA]</scope>
    <source>
        <strain evidence="11">DT43</strain>
    </source>
</reference>
<evidence type="ECO:0000259" key="8">
    <source>
        <dbReference type="PROSITE" id="PS50893"/>
    </source>
</evidence>
<dbReference type="InterPro" id="IPR003593">
    <property type="entry name" value="AAA+_ATPase"/>
</dbReference>
<dbReference type="Pfam" id="PF00005">
    <property type="entry name" value="ABC_tran"/>
    <property type="match status" value="1"/>
</dbReference>
<dbReference type="InterPro" id="IPR036640">
    <property type="entry name" value="ABC1_TM_sf"/>
</dbReference>
<dbReference type="PANTHER" id="PTHR43394">
    <property type="entry name" value="ATP-DEPENDENT PERMEASE MDL1, MITOCHONDRIAL"/>
    <property type="match status" value="1"/>
</dbReference>
<dbReference type="GO" id="GO:0005524">
    <property type="term" value="F:ATP binding"/>
    <property type="evidence" value="ECO:0007669"/>
    <property type="project" value="UniProtKB-KW"/>
</dbReference>
<feature type="transmembrane region" description="Helical" evidence="7">
    <location>
        <begin position="54"/>
        <end position="77"/>
    </location>
</feature>
<keyword evidence="2 7" id="KW-0812">Transmembrane</keyword>
<gene>
    <name evidence="10" type="ORF">ACFPQ3_05270</name>
</gene>
<dbReference type="PROSITE" id="PS50893">
    <property type="entry name" value="ABC_TRANSPORTER_2"/>
    <property type="match status" value="1"/>
</dbReference>
<comment type="subcellular location">
    <subcellularLocation>
        <location evidence="1">Cell membrane</location>
        <topology evidence="1">Multi-pass membrane protein</topology>
    </subcellularLocation>
</comment>
<evidence type="ECO:0000256" key="6">
    <source>
        <dbReference type="ARBA" id="ARBA00023136"/>
    </source>
</evidence>
<protein>
    <submittedName>
        <fullName evidence="10">ABC transporter ATP-binding protein</fullName>
    </submittedName>
</protein>
<evidence type="ECO:0000256" key="1">
    <source>
        <dbReference type="ARBA" id="ARBA00004651"/>
    </source>
</evidence>
<dbReference type="InterPro" id="IPR017871">
    <property type="entry name" value="ABC_transporter-like_CS"/>
</dbReference>